<name>X1VMH7_9ZZZZ</name>
<reference evidence="1" key="1">
    <citation type="journal article" date="2014" name="Front. Microbiol.">
        <title>High frequency of phylogenetically diverse reductive dehalogenase-homologous genes in deep subseafloor sedimentary metagenomes.</title>
        <authorList>
            <person name="Kawai M."/>
            <person name="Futagami T."/>
            <person name="Toyoda A."/>
            <person name="Takaki Y."/>
            <person name="Nishi S."/>
            <person name="Hori S."/>
            <person name="Arai W."/>
            <person name="Tsubouchi T."/>
            <person name="Morono Y."/>
            <person name="Uchiyama I."/>
            <person name="Ito T."/>
            <person name="Fujiyama A."/>
            <person name="Inagaki F."/>
            <person name="Takami H."/>
        </authorList>
    </citation>
    <scope>NUCLEOTIDE SEQUENCE</scope>
    <source>
        <strain evidence="1">Expedition CK06-06</strain>
    </source>
</reference>
<evidence type="ECO:0000313" key="1">
    <source>
        <dbReference type="EMBL" id="GAJ20782.1"/>
    </source>
</evidence>
<dbReference type="EMBL" id="BARW01043570">
    <property type="protein sequence ID" value="GAJ20782.1"/>
    <property type="molecule type" value="Genomic_DNA"/>
</dbReference>
<sequence length="30" mass="3889">LLREKYFFYIWNREKSEVRWMASFDTTKED</sequence>
<feature type="non-terminal residue" evidence="1">
    <location>
        <position position="1"/>
    </location>
</feature>
<gene>
    <name evidence="1" type="ORF">S12H4_63699</name>
</gene>
<proteinExistence type="predicted"/>
<accession>X1VMH7</accession>
<organism evidence="1">
    <name type="scientific">marine sediment metagenome</name>
    <dbReference type="NCBI Taxonomy" id="412755"/>
    <lineage>
        <taxon>unclassified sequences</taxon>
        <taxon>metagenomes</taxon>
        <taxon>ecological metagenomes</taxon>
    </lineage>
</organism>
<protein>
    <submittedName>
        <fullName evidence="1">Uncharacterized protein</fullName>
    </submittedName>
</protein>
<dbReference type="InterPro" id="IPR015422">
    <property type="entry name" value="PyrdxlP-dep_Trfase_small"/>
</dbReference>
<dbReference type="AlphaFoldDB" id="X1VMH7"/>
<dbReference type="Gene3D" id="3.90.1150.10">
    <property type="entry name" value="Aspartate Aminotransferase, domain 1"/>
    <property type="match status" value="1"/>
</dbReference>
<comment type="caution">
    <text evidence="1">The sequence shown here is derived from an EMBL/GenBank/DDBJ whole genome shotgun (WGS) entry which is preliminary data.</text>
</comment>
<feature type="non-terminal residue" evidence="1">
    <location>
        <position position="30"/>
    </location>
</feature>